<keyword evidence="3" id="KW-1185">Reference proteome</keyword>
<proteinExistence type="predicted"/>
<dbReference type="Proteomes" id="UP000054058">
    <property type="component" value="Unassembled WGS sequence"/>
</dbReference>
<dbReference type="EMBL" id="JAMB01000003">
    <property type="protein sequence ID" value="ETX11551.1"/>
    <property type="molecule type" value="Genomic_DNA"/>
</dbReference>
<keyword evidence="1" id="KW-0812">Transmembrane</keyword>
<name>X7E8M8_9GAMM</name>
<dbReference type="eggNOG" id="ENOG50332F0">
    <property type="taxonomic scope" value="Bacteria"/>
</dbReference>
<dbReference type="InterPro" id="IPR025498">
    <property type="entry name" value="DUF4389"/>
</dbReference>
<keyword evidence="1" id="KW-1133">Transmembrane helix</keyword>
<dbReference type="Pfam" id="PF14333">
    <property type="entry name" value="DUF4389"/>
    <property type="match status" value="1"/>
</dbReference>
<dbReference type="AlphaFoldDB" id="X7E8M8"/>
<protein>
    <submittedName>
        <fullName evidence="2">Lipase</fullName>
    </submittedName>
</protein>
<dbReference type="PATRIC" id="fig|1122207.3.peg.1096"/>
<dbReference type="OrthoDB" id="5766995at2"/>
<evidence type="ECO:0000313" key="2">
    <source>
        <dbReference type="EMBL" id="ETX11551.1"/>
    </source>
</evidence>
<sequence>MSKPGYSDQGFWFRLIFMVLYWLVLNVAITVFGILVILVSLMKLGSRHEPMTLIVWLKSVTAFIKQIFSFLSFAEEEKPFPFQSWPQVKSDEEA</sequence>
<keyword evidence="1" id="KW-0472">Membrane</keyword>
<comment type="caution">
    <text evidence="2">The sequence shown here is derived from an EMBL/GenBank/DDBJ whole genome shotgun (WGS) entry which is preliminary data.</text>
</comment>
<feature type="transmembrane region" description="Helical" evidence="1">
    <location>
        <begin position="12"/>
        <end position="41"/>
    </location>
</feature>
<organism evidence="2 3">
    <name type="scientific">Marinomonas ushuaiensis DSM 15871</name>
    <dbReference type="NCBI Taxonomy" id="1122207"/>
    <lineage>
        <taxon>Bacteria</taxon>
        <taxon>Pseudomonadati</taxon>
        <taxon>Pseudomonadota</taxon>
        <taxon>Gammaproteobacteria</taxon>
        <taxon>Oceanospirillales</taxon>
        <taxon>Oceanospirillaceae</taxon>
        <taxon>Marinomonas</taxon>
    </lineage>
</organism>
<evidence type="ECO:0000256" key="1">
    <source>
        <dbReference type="SAM" id="Phobius"/>
    </source>
</evidence>
<dbReference type="RefSeq" id="WP_036159906.1">
    <property type="nucleotide sequence ID" value="NZ_JAMB01000003.1"/>
</dbReference>
<gene>
    <name evidence="2" type="ORF">MUS1_09770</name>
</gene>
<dbReference type="STRING" id="1122207.MUS1_09770"/>
<evidence type="ECO:0000313" key="3">
    <source>
        <dbReference type="Proteomes" id="UP000054058"/>
    </source>
</evidence>
<accession>X7E8M8</accession>
<reference evidence="2 3" key="1">
    <citation type="submission" date="2014-01" db="EMBL/GenBank/DDBJ databases">
        <title>Marinomonas ushuaiensis DSM 15871 Genome Sequencing.</title>
        <authorList>
            <person name="Lai Q."/>
            <person name="Shao Z.S."/>
        </authorList>
    </citation>
    <scope>NUCLEOTIDE SEQUENCE [LARGE SCALE GENOMIC DNA]</scope>
    <source>
        <strain evidence="2 3">DSM 15871</strain>
    </source>
</reference>